<sequence>MRWDTQNLGSLLAQPVWSGATPPDSVQGKHDAFLKVIGHSEHLKFWRRFYEGMWNGTFDEWALAFEVIQIPEEDWEKGYEHIGEVISGIEARLLAERAPLAERIVFDEDSEIFTVEPIPLENAPLIQTITQRIEDCLDDALNGCNGLRPDESVVTKLRRANSRYSNNPQRLEMDYTAAAASLRRLSDSGEIAETEDNLDLREAVEDGVRALRANHPDIAANRHQLAKLRMAEMDSDAVDLLEDAKPVLEALSSGALQEDFADDIPQLINDATLPLPTGAPPLPGADEATRIFSRVSRMKLIYDDLTEKGATVFDSKGFKTARLGLTIGAMLSALVSLGLLIIGVV</sequence>
<dbReference type="AlphaFoldDB" id="A0A1Y5SLD8"/>
<gene>
    <name evidence="2" type="ORF">PSJ8397_02182</name>
</gene>
<keyword evidence="3" id="KW-1185">Reference proteome</keyword>
<feature type="transmembrane region" description="Helical" evidence="1">
    <location>
        <begin position="323"/>
        <end position="344"/>
    </location>
</feature>
<reference evidence="2 3" key="1">
    <citation type="submission" date="2017-03" db="EMBL/GenBank/DDBJ databases">
        <authorList>
            <person name="Afonso C.L."/>
            <person name="Miller P.J."/>
            <person name="Scott M.A."/>
            <person name="Spackman E."/>
            <person name="Goraichik I."/>
            <person name="Dimitrov K.M."/>
            <person name="Suarez D.L."/>
            <person name="Swayne D.E."/>
        </authorList>
    </citation>
    <scope>NUCLEOTIDE SEQUENCE [LARGE SCALE GENOMIC DNA]</scope>
    <source>
        <strain evidence="2 3">CECT 8397</strain>
    </source>
</reference>
<keyword evidence="1" id="KW-0472">Membrane</keyword>
<dbReference type="Proteomes" id="UP000193623">
    <property type="component" value="Unassembled WGS sequence"/>
</dbReference>
<protein>
    <submittedName>
        <fullName evidence="2">Uncharacterized protein</fullName>
    </submittedName>
</protein>
<evidence type="ECO:0000256" key="1">
    <source>
        <dbReference type="SAM" id="Phobius"/>
    </source>
</evidence>
<accession>A0A1Y5SLD8</accession>
<proteinExistence type="predicted"/>
<keyword evidence="1" id="KW-1133">Transmembrane helix</keyword>
<keyword evidence="1" id="KW-0812">Transmembrane</keyword>
<organism evidence="2 3">
    <name type="scientific">Pseudooctadecabacter jejudonensis</name>
    <dbReference type="NCBI Taxonomy" id="1391910"/>
    <lineage>
        <taxon>Bacteria</taxon>
        <taxon>Pseudomonadati</taxon>
        <taxon>Pseudomonadota</taxon>
        <taxon>Alphaproteobacteria</taxon>
        <taxon>Rhodobacterales</taxon>
        <taxon>Paracoccaceae</taxon>
        <taxon>Pseudooctadecabacter</taxon>
    </lineage>
</organism>
<dbReference type="EMBL" id="FWFT01000003">
    <property type="protein sequence ID" value="SLN42885.1"/>
    <property type="molecule type" value="Genomic_DNA"/>
</dbReference>
<evidence type="ECO:0000313" key="2">
    <source>
        <dbReference type="EMBL" id="SLN42885.1"/>
    </source>
</evidence>
<name>A0A1Y5SLD8_9RHOB</name>
<evidence type="ECO:0000313" key="3">
    <source>
        <dbReference type="Proteomes" id="UP000193623"/>
    </source>
</evidence>